<dbReference type="STRING" id="1267564.SAMN05192561_101383"/>
<organism evidence="13 14">
    <name type="scientific">Halopenitus malekzadehii</name>
    <dbReference type="NCBI Taxonomy" id="1267564"/>
    <lineage>
        <taxon>Archaea</taxon>
        <taxon>Methanobacteriati</taxon>
        <taxon>Methanobacteriota</taxon>
        <taxon>Stenosarchaea group</taxon>
        <taxon>Halobacteria</taxon>
        <taxon>Halobacteriales</taxon>
        <taxon>Haloferacaceae</taxon>
        <taxon>Halopenitus</taxon>
    </lineage>
</organism>
<keyword evidence="4" id="KW-0547">Nucleotide-binding</keyword>
<keyword evidence="5" id="KW-0378">Hydrolase</keyword>
<dbReference type="InterPro" id="IPR029001">
    <property type="entry name" value="ITPase-like_fam"/>
</dbReference>
<evidence type="ECO:0000256" key="2">
    <source>
        <dbReference type="ARBA" id="ARBA00001946"/>
    </source>
</evidence>
<dbReference type="InterPro" id="IPR050299">
    <property type="entry name" value="YjjX_NTPase"/>
</dbReference>
<comment type="cofactor">
    <cofactor evidence="2">
        <name>Mg(2+)</name>
        <dbReference type="ChEBI" id="CHEBI:18420"/>
    </cofactor>
</comment>
<evidence type="ECO:0000259" key="12">
    <source>
        <dbReference type="Pfam" id="PF01931"/>
    </source>
</evidence>
<keyword evidence="14" id="KW-1185">Reference proteome</keyword>
<evidence type="ECO:0000313" key="14">
    <source>
        <dbReference type="Proteomes" id="UP000199215"/>
    </source>
</evidence>
<comment type="catalytic activity">
    <reaction evidence="10">
        <text>ITP + H2O = IDP + phosphate + H(+)</text>
        <dbReference type="Rhea" id="RHEA:28330"/>
        <dbReference type="ChEBI" id="CHEBI:15377"/>
        <dbReference type="ChEBI" id="CHEBI:15378"/>
        <dbReference type="ChEBI" id="CHEBI:43474"/>
        <dbReference type="ChEBI" id="CHEBI:58280"/>
        <dbReference type="ChEBI" id="CHEBI:61402"/>
        <dbReference type="EC" id="3.6.1.73"/>
    </reaction>
</comment>
<evidence type="ECO:0000256" key="6">
    <source>
        <dbReference type="ARBA" id="ARBA00022842"/>
    </source>
</evidence>
<dbReference type="Proteomes" id="UP000199215">
    <property type="component" value="Unassembled WGS sequence"/>
</dbReference>
<feature type="domain" description="Non-canonical purine NTP phosphatase/PRRC1" evidence="12">
    <location>
        <begin position="6"/>
        <end position="161"/>
    </location>
</feature>
<evidence type="ECO:0000256" key="8">
    <source>
        <dbReference type="ARBA" id="ARBA00023211"/>
    </source>
</evidence>
<dbReference type="PANTHER" id="PTHR34699">
    <property type="match status" value="1"/>
</dbReference>
<reference evidence="13 14" key="1">
    <citation type="submission" date="2016-10" db="EMBL/GenBank/DDBJ databases">
        <authorList>
            <person name="de Groot N.N."/>
        </authorList>
    </citation>
    <scope>NUCLEOTIDE SEQUENCE [LARGE SCALE GENOMIC DNA]</scope>
    <source>
        <strain evidence="13 14">IBRC-M10418</strain>
    </source>
</reference>
<evidence type="ECO:0000256" key="9">
    <source>
        <dbReference type="ARBA" id="ARBA00038901"/>
    </source>
</evidence>
<dbReference type="AlphaFoldDB" id="A0A1H6HWL7"/>
<comment type="cofactor">
    <cofactor evidence="1">
        <name>Mn(2+)</name>
        <dbReference type="ChEBI" id="CHEBI:29035"/>
    </cofactor>
</comment>
<evidence type="ECO:0000256" key="1">
    <source>
        <dbReference type="ARBA" id="ARBA00001936"/>
    </source>
</evidence>
<dbReference type="SUPFAM" id="SSF52972">
    <property type="entry name" value="ITPase-like"/>
    <property type="match status" value="1"/>
</dbReference>
<dbReference type="OrthoDB" id="52857at2157"/>
<name>A0A1H6HWL7_9EURY</name>
<dbReference type="EC" id="3.6.1.73" evidence="9"/>
<evidence type="ECO:0000256" key="10">
    <source>
        <dbReference type="ARBA" id="ARBA00048174"/>
    </source>
</evidence>
<dbReference type="GO" id="GO:0000166">
    <property type="term" value="F:nucleotide binding"/>
    <property type="evidence" value="ECO:0007669"/>
    <property type="project" value="UniProtKB-KW"/>
</dbReference>
<protein>
    <recommendedName>
        <fullName evidence="9">inosine/xanthosine triphosphatase</fullName>
        <ecNumber evidence="9">3.6.1.73</ecNumber>
    </recommendedName>
</protein>
<dbReference type="EMBL" id="FNWU01000001">
    <property type="protein sequence ID" value="SEH38538.1"/>
    <property type="molecule type" value="Genomic_DNA"/>
</dbReference>
<dbReference type="GO" id="GO:0103023">
    <property type="term" value="F:ITPase activity"/>
    <property type="evidence" value="ECO:0007669"/>
    <property type="project" value="UniProtKB-EC"/>
</dbReference>
<dbReference type="Gene3D" id="3.90.950.10">
    <property type="match status" value="1"/>
</dbReference>
<keyword evidence="6" id="KW-0460">Magnesium</keyword>
<dbReference type="GO" id="GO:0009117">
    <property type="term" value="P:nucleotide metabolic process"/>
    <property type="evidence" value="ECO:0007669"/>
    <property type="project" value="UniProtKB-KW"/>
</dbReference>
<evidence type="ECO:0000256" key="5">
    <source>
        <dbReference type="ARBA" id="ARBA00022801"/>
    </source>
</evidence>
<evidence type="ECO:0000256" key="7">
    <source>
        <dbReference type="ARBA" id="ARBA00023080"/>
    </source>
</evidence>
<dbReference type="InterPro" id="IPR026533">
    <property type="entry name" value="NTPase/PRRC1"/>
</dbReference>
<keyword evidence="7" id="KW-0546">Nucleotide metabolism</keyword>
<keyword evidence="8" id="KW-0464">Manganese</keyword>
<gene>
    <name evidence="13" type="ORF">SAMN05192561_101383</name>
</gene>
<comment type="catalytic activity">
    <reaction evidence="11">
        <text>XTP + H2O = XDP + phosphate + H(+)</text>
        <dbReference type="Rhea" id="RHEA:28406"/>
        <dbReference type="ChEBI" id="CHEBI:15377"/>
        <dbReference type="ChEBI" id="CHEBI:15378"/>
        <dbReference type="ChEBI" id="CHEBI:43474"/>
        <dbReference type="ChEBI" id="CHEBI:59884"/>
        <dbReference type="ChEBI" id="CHEBI:61314"/>
        <dbReference type="EC" id="3.6.1.73"/>
    </reaction>
</comment>
<evidence type="ECO:0000256" key="11">
    <source>
        <dbReference type="ARBA" id="ARBA00048781"/>
    </source>
</evidence>
<evidence type="ECO:0000313" key="13">
    <source>
        <dbReference type="EMBL" id="SEH38538.1"/>
    </source>
</evidence>
<dbReference type="PANTHER" id="PTHR34699:SF2">
    <property type="entry name" value="NON-CANONICAL PURINE NTP PHOSPHATASE_PRRC1 DOMAIN-CONTAINING PROTEIN"/>
    <property type="match status" value="1"/>
</dbReference>
<sequence length="170" mass="17296">MQIGVGSGNPVKRAAVALILEGDIEAVAVDSGVSEQPWSHAETVRGAETRAAAAREAGYDVGVGLEGGVSPIDGTVGLYLIMWAAIDDGTTVGRGAGPSVRLPDPVADRVRNDEELGPVMDDVTGRSGLAKTDGAISVLTNGRIDRTDALASAVAGALGPIETDLYESSR</sequence>
<dbReference type="GO" id="GO:0046872">
    <property type="term" value="F:metal ion binding"/>
    <property type="evidence" value="ECO:0007669"/>
    <property type="project" value="UniProtKB-KW"/>
</dbReference>
<evidence type="ECO:0000256" key="4">
    <source>
        <dbReference type="ARBA" id="ARBA00022741"/>
    </source>
</evidence>
<accession>A0A1H6HWL7</accession>
<proteinExistence type="predicted"/>
<dbReference type="Pfam" id="PF01931">
    <property type="entry name" value="NTPase_I-T"/>
    <property type="match status" value="1"/>
</dbReference>
<evidence type="ECO:0000256" key="3">
    <source>
        <dbReference type="ARBA" id="ARBA00022723"/>
    </source>
</evidence>
<dbReference type="RefSeq" id="WP_092815491.1">
    <property type="nucleotide sequence ID" value="NZ_FNWU01000001.1"/>
</dbReference>
<keyword evidence="3" id="KW-0479">Metal-binding</keyword>